<protein>
    <recommendedName>
        <fullName evidence="3">DUF4345 domain-containing protein</fullName>
    </recommendedName>
</protein>
<evidence type="ECO:0000256" key="1">
    <source>
        <dbReference type="SAM" id="Phobius"/>
    </source>
</evidence>
<evidence type="ECO:0008006" key="3">
    <source>
        <dbReference type="Google" id="ProtNLM"/>
    </source>
</evidence>
<name>A0A381YKV6_9ZZZZ</name>
<proteinExistence type="predicted"/>
<dbReference type="AlphaFoldDB" id="A0A381YKV6"/>
<dbReference type="Pfam" id="PF14248">
    <property type="entry name" value="DUF4345"/>
    <property type="match status" value="1"/>
</dbReference>
<gene>
    <name evidence="2" type="ORF">METZ01_LOCUS130509</name>
</gene>
<sequence length="131" mass="14668">MKTTLVDIIILSLLGLEYIGFGLVGLINPLMAANWVGFGLNELISFSELRANYSFFVLLGILSFIAIFKRELQKLTYTIFVFLCGSYVVGRILSVILDGVPDRTLWIVIVVDLIVFLLALWRLNAIGSRPQ</sequence>
<keyword evidence="1" id="KW-1133">Transmembrane helix</keyword>
<feature type="transmembrane region" description="Helical" evidence="1">
    <location>
        <begin position="9"/>
        <end position="31"/>
    </location>
</feature>
<feature type="transmembrane region" description="Helical" evidence="1">
    <location>
        <begin position="103"/>
        <end position="121"/>
    </location>
</feature>
<keyword evidence="1" id="KW-0472">Membrane</keyword>
<evidence type="ECO:0000313" key="2">
    <source>
        <dbReference type="EMBL" id="SVA77655.1"/>
    </source>
</evidence>
<accession>A0A381YKV6</accession>
<keyword evidence="1" id="KW-0812">Transmembrane</keyword>
<dbReference type="InterPro" id="IPR025597">
    <property type="entry name" value="DUF4345"/>
</dbReference>
<feature type="transmembrane region" description="Helical" evidence="1">
    <location>
        <begin position="75"/>
        <end position="97"/>
    </location>
</feature>
<feature type="transmembrane region" description="Helical" evidence="1">
    <location>
        <begin position="51"/>
        <end position="68"/>
    </location>
</feature>
<reference evidence="2" key="1">
    <citation type="submission" date="2018-05" db="EMBL/GenBank/DDBJ databases">
        <authorList>
            <person name="Lanie J.A."/>
            <person name="Ng W.-L."/>
            <person name="Kazmierczak K.M."/>
            <person name="Andrzejewski T.M."/>
            <person name="Davidsen T.M."/>
            <person name="Wayne K.J."/>
            <person name="Tettelin H."/>
            <person name="Glass J.I."/>
            <person name="Rusch D."/>
            <person name="Podicherti R."/>
            <person name="Tsui H.-C.T."/>
            <person name="Winkler M.E."/>
        </authorList>
    </citation>
    <scope>NUCLEOTIDE SEQUENCE</scope>
</reference>
<dbReference type="EMBL" id="UINC01018479">
    <property type="protein sequence ID" value="SVA77655.1"/>
    <property type="molecule type" value="Genomic_DNA"/>
</dbReference>
<organism evidence="2">
    <name type="scientific">marine metagenome</name>
    <dbReference type="NCBI Taxonomy" id="408172"/>
    <lineage>
        <taxon>unclassified sequences</taxon>
        <taxon>metagenomes</taxon>
        <taxon>ecological metagenomes</taxon>
    </lineage>
</organism>